<organism evidence="3 4">
    <name type="scientific">Chthonomonas calidirosea (strain DSM 23976 / ICMP 18418 / T49)</name>
    <dbReference type="NCBI Taxonomy" id="1303518"/>
    <lineage>
        <taxon>Bacteria</taxon>
        <taxon>Bacillati</taxon>
        <taxon>Armatimonadota</taxon>
        <taxon>Chthonomonadia</taxon>
        <taxon>Chthonomonadales</taxon>
        <taxon>Chthonomonadaceae</taxon>
        <taxon>Chthonomonas</taxon>
    </lineage>
</organism>
<dbReference type="STRING" id="454171.CP488_02464"/>
<sequence>MAFHRIYRTLIAFLLCSSIAFAQAPNSPQIPPPPPMFTPQECAQIVAYWQAPGRLSTGLPPDSLKHGPWQVRLTPDGSKWLLNYQIVIGAATAPPTQQPTQAQSPYASWKAWVQAKIAWDRYQAQKVADAANAALGYSVPKRAAPPPFPGPIPPDLLAACGDPPPFANAVTPLQTTVTFDDGVSFTYQDNIDMPPAYAYYRFPQGTDTAGISLKAMPQQELQALFDAAHLTPEQAHVLAAVSPLEGGFDAINTYDTGYVSVGFLQFITAANGKGDLIPVLQREKSENPSAFQNDFHRFGIDVTPDGTLDVVDPDTGAELVGAQAVMKVIADRRLTAVFQRAGRLSTPFRIAQIETAIANYWPADFPVTVQVNGQTLTGKVSDVIHSEAGLATLFDRQVNRGSINPFPAVLAQVMQEHNLTNIGDAAPYEQEIVAKCRYRADFLKNPHLSQPPPLPSTENDPTGK</sequence>
<name>S0EUR8_CHTCT</name>
<gene>
    <name evidence="3" type="ORF">CCALI_01631</name>
</gene>
<accession>S0EUR8</accession>
<feature type="signal peptide" evidence="2">
    <location>
        <begin position="1"/>
        <end position="22"/>
    </location>
</feature>
<evidence type="ECO:0000256" key="2">
    <source>
        <dbReference type="SAM" id="SignalP"/>
    </source>
</evidence>
<dbReference type="eggNOG" id="COG1388">
    <property type="taxonomic scope" value="Bacteria"/>
</dbReference>
<reference evidence="4" key="1">
    <citation type="submission" date="2013-03" db="EMBL/GenBank/DDBJ databases">
        <title>Genome sequence of Chthonomonas calidirosea, the first sequenced genome from the Armatimonadetes phylum (formally candidate division OP10).</title>
        <authorList>
            <person name="Lee K.C.Y."/>
            <person name="Morgan X.C."/>
            <person name="Dunfield P.F."/>
            <person name="Tamas I."/>
            <person name="Houghton K.M."/>
            <person name="Vyssotski M."/>
            <person name="Ryan J.L.J."/>
            <person name="Lagutin K."/>
            <person name="McDonald I.R."/>
            <person name="Stott M.B."/>
        </authorList>
    </citation>
    <scope>NUCLEOTIDE SEQUENCE [LARGE SCALE GENOMIC DNA]</scope>
    <source>
        <strain evidence="4">DSM 23976 / ICMP 18418 / T49</strain>
    </source>
</reference>
<dbReference type="EMBL" id="HF951689">
    <property type="protein sequence ID" value="CCW35447.1"/>
    <property type="molecule type" value="Genomic_DNA"/>
</dbReference>
<feature type="region of interest" description="Disordered" evidence="1">
    <location>
        <begin position="444"/>
        <end position="464"/>
    </location>
</feature>
<evidence type="ECO:0000313" key="3">
    <source>
        <dbReference type="EMBL" id="CCW35447.1"/>
    </source>
</evidence>
<evidence type="ECO:0000313" key="4">
    <source>
        <dbReference type="Proteomes" id="UP000014227"/>
    </source>
</evidence>
<dbReference type="AlphaFoldDB" id="S0EUR8"/>
<keyword evidence="4" id="KW-1185">Reference proteome</keyword>
<dbReference type="KEGG" id="ccz:CCALI_01631"/>
<dbReference type="Proteomes" id="UP000014227">
    <property type="component" value="Chromosome I"/>
</dbReference>
<keyword evidence="2" id="KW-0732">Signal</keyword>
<dbReference type="PATRIC" id="fig|1303518.3.peg.1677"/>
<dbReference type="InParanoid" id="S0EUR8"/>
<evidence type="ECO:0000256" key="1">
    <source>
        <dbReference type="SAM" id="MobiDB-lite"/>
    </source>
</evidence>
<dbReference type="HOGENOM" id="CLU_672225_0_0_0"/>
<proteinExistence type="predicted"/>
<protein>
    <submittedName>
        <fullName evidence="3">Uncharacterized protein</fullName>
    </submittedName>
</protein>
<dbReference type="RefSeq" id="WP_016482980.1">
    <property type="nucleotide sequence ID" value="NC_021487.1"/>
</dbReference>
<feature type="chain" id="PRO_5004496484" evidence="2">
    <location>
        <begin position="23"/>
        <end position="464"/>
    </location>
</feature>
<dbReference type="OrthoDB" id="9790142at2"/>